<dbReference type="EMBL" id="QWDM01000001">
    <property type="protein sequence ID" value="RUT72487.1"/>
    <property type="molecule type" value="Genomic_DNA"/>
</dbReference>
<keyword evidence="9 10" id="KW-0472">Membrane</keyword>
<evidence type="ECO:0000256" key="3">
    <source>
        <dbReference type="ARBA" id="ARBA00006669"/>
    </source>
</evidence>
<evidence type="ECO:0000313" key="12">
    <source>
        <dbReference type="Proteomes" id="UP000288102"/>
    </source>
</evidence>
<keyword evidence="8 10" id="KW-1133">Transmembrane helix</keyword>
<evidence type="ECO:0000256" key="7">
    <source>
        <dbReference type="ARBA" id="ARBA00022692"/>
    </source>
</evidence>
<comment type="function">
    <text evidence="1">Required for nicotinamide riboside transport across the inner membrane.</text>
</comment>
<comment type="subcellular location">
    <subcellularLocation>
        <location evidence="2">Cell membrane</location>
        <topology evidence="2">Multi-pass membrane protein</topology>
    </subcellularLocation>
</comment>
<feature type="transmembrane region" description="Helical" evidence="10">
    <location>
        <begin position="25"/>
        <end position="45"/>
    </location>
</feature>
<feature type="transmembrane region" description="Helical" evidence="10">
    <location>
        <begin position="51"/>
        <end position="68"/>
    </location>
</feature>
<feature type="transmembrane region" description="Helical" evidence="10">
    <location>
        <begin position="138"/>
        <end position="155"/>
    </location>
</feature>
<feature type="transmembrane region" description="Helical" evidence="10">
    <location>
        <begin position="161"/>
        <end position="178"/>
    </location>
</feature>
<evidence type="ECO:0000256" key="6">
    <source>
        <dbReference type="ARBA" id="ARBA00022475"/>
    </source>
</evidence>
<dbReference type="OrthoDB" id="9791248at2"/>
<gene>
    <name evidence="11" type="ORF">D0817_02460</name>
</gene>
<dbReference type="Proteomes" id="UP000288102">
    <property type="component" value="Unassembled WGS sequence"/>
</dbReference>
<keyword evidence="6" id="KW-1003">Cell membrane</keyword>
<reference evidence="12" key="1">
    <citation type="journal article" date="2019" name="Syst. Appl. Microbiol.">
        <title>Flavobacterium circumlabens sp. nov. and Flavobacterium cupreum sp. nov., two psychrotrophic species isolated from Antarctic environmental samples.</title>
        <authorList>
            <person name="Kralova S."/>
            <person name="Busse H.-J."/>
            <person name="Svec P."/>
            <person name="Maslanova I."/>
            <person name="Stankova E."/>
            <person name="Bartak M."/>
            <person name="Sedlacek I."/>
        </authorList>
    </citation>
    <scope>NUCLEOTIDE SEQUENCE [LARGE SCALE GENOMIC DNA]</scope>
    <source>
        <strain evidence="12">CCM 8825</strain>
    </source>
</reference>
<dbReference type="InterPro" id="IPR006419">
    <property type="entry name" value="NMN_transpt_PnuC"/>
</dbReference>
<evidence type="ECO:0000256" key="8">
    <source>
        <dbReference type="ARBA" id="ARBA00022989"/>
    </source>
</evidence>
<name>A0A434ADP1_9FLAO</name>
<comment type="similarity">
    <text evidence="3">Belongs to the nicotinamide ribonucleoside (NR) uptake permease (TC 4.B.1) family.</text>
</comment>
<proteinExistence type="inferred from homology"/>
<evidence type="ECO:0000256" key="2">
    <source>
        <dbReference type="ARBA" id="ARBA00004651"/>
    </source>
</evidence>
<protein>
    <recommendedName>
        <fullName evidence="4">Nicotinamide riboside transporter PnuC</fullName>
    </recommendedName>
</protein>
<keyword evidence="5" id="KW-0813">Transport</keyword>
<organism evidence="11 12">
    <name type="scientific">Flavobacterium cupreum</name>
    <dbReference type="NCBI Taxonomy" id="2133766"/>
    <lineage>
        <taxon>Bacteria</taxon>
        <taxon>Pseudomonadati</taxon>
        <taxon>Bacteroidota</taxon>
        <taxon>Flavobacteriia</taxon>
        <taxon>Flavobacteriales</taxon>
        <taxon>Flavobacteriaceae</taxon>
        <taxon>Flavobacterium</taxon>
    </lineage>
</organism>
<feature type="transmembrane region" description="Helical" evidence="10">
    <location>
        <begin position="88"/>
        <end position="105"/>
    </location>
</feature>
<evidence type="ECO:0000256" key="10">
    <source>
        <dbReference type="SAM" id="Phobius"/>
    </source>
</evidence>
<dbReference type="PANTHER" id="PTHR36122:SF2">
    <property type="entry name" value="NICOTINAMIDE RIBOSIDE TRANSPORTER PNUC"/>
    <property type="match status" value="1"/>
</dbReference>
<evidence type="ECO:0000313" key="11">
    <source>
        <dbReference type="EMBL" id="RUT72487.1"/>
    </source>
</evidence>
<keyword evidence="7 10" id="KW-0812">Transmembrane</keyword>
<dbReference type="GO" id="GO:0005886">
    <property type="term" value="C:plasma membrane"/>
    <property type="evidence" value="ECO:0007669"/>
    <property type="project" value="UniProtKB-SubCell"/>
</dbReference>
<evidence type="ECO:0000256" key="4">
    <source>
        <dbReference type="ARBA" id="ARBA00017522"/>
    </source>
</evidence>
<evidence type="ECO:0000256" key="9">
    <source>
        <dbReference type="ARBA" id="ARBA00023136"/>
    </source>
</evidence>
<comment type="caution">
    <text evidence="11">The sequence shown here is derived from an EMBL/GenBank/DDBJ whole genome shotgun (WGS) entry which is preliminary data.</text>
</comment>
<dbReference type="RefSeq" id="WP_127336790.1">
    <property type="nucleotide sequence ID" value="NZ_QWDM01000001.1"/>
</dbReference>
<dbReference type="NCBIfam" id="TIGR01528">
    <property type="entry name" value="NMN_trans_PnuC"/>
    <property type="match status" value="1"/>
</dbReference>
<dbReference type="PANTHER" id="PTHR36122">
    <property type="entry name" value="NICOTINAMIDE RIBOSIDE TRANSPORTER PNUC"/>
    <property type="match status" value="1"/>
</dbReference>
<accession>A0A434ADP1</accession>
<evidence type="ECO:0000256" key="5">
    <source>
        <dbReference type="ARBA" id="ARBA00022448"/>
    </source>
</evidence>
<dbReference type="GO" id="GO:0034257">
    <property type="term" value="F:nicotinamide riboside transmembrane transporter activity"/>
    <property type="evidence" value="ECO:0007669"/>
    <property type="project" value="InterPro"/>
</dbReference>
<keyword evidence="12" id="KW-1185">Reference proteome</keyword>
<evidence type="ECO:0000256" key="1">
    <source>
        <dbReference type="ARBA" id="ARBA00002672"/>
    </source>
</evidence>
<sequence>MDTTLELLSAFFGFMSVYFTIRQNIWCWYFGLLQVTLYCFVFFTAKLYSDMILHIIYIFLQAFGWYSWKYGGTNKKELMVTQVTNTPFWIGLTILTTMGLGYMMHTKTDASYPYEDAFITMASLVAQYLMIKKVLQSWLFWIIVDVVAIVIYWYKDLYFTTALYVLFLIMAIIGYFEWKKACQKEFAYEEQS</sequence>
<dbReference type="AlphaFoldDB" id="A0A434ADP1"/>
<dbReference type="Pfam" id="PF04973">
    <property type="entry name" value="NMN_transporter"/>
    <property type="match status" value="1"/>
</dbReference>